<evidence type="ECO:0000256" key="1">
    <source>
        <dbReference type="SAM" id="Phobius"/>
    </source>
</evidence>
<dbReference type="RefSeq" id="WP_248355192.1">
    <property type="nucleotide sequence ID" value="NZ_AP025591.1"/>
</dbReference>
<evidence type="ECO:0000313" key="4">
    <source>
        <dbReference type="Proteomes" id="UP001162891"/>
    </source>
</evidence>
<dbReference type="InterPro" id="IPR006694">
    <property type="entry name" value="Fatty_acid_hydroxylase"/>
</dbReference>
<keyword evidence="1" id="KW-1133">Transmembrane helix</keyword>
<feature type="transmembrane region" description="Helical" evidence="1">
    <location>
        <begin position="143"/>
        <end position="166"/>
    </location>
</feature>
<feature type="transmembrane region" description="Helical" evidence="1">
    <location>
        <begin position="112"/>
        <end position="137"/>
    </location>
</feature>
<evidence type="ECO:0000259" key="2">
    <source>
        <dbReference type="Pfam" id="PF04116"/>
    </source>
</evidence>
<protein>
    <submittedName>
        <fullName evidence="3">Fatty acid hydroxylase</fullName>
    </submittedName>
</protein>
<accession>A0ABM7X2F8</accession>
<keyword evidence="4" id="KW-1185">Reference proteome</keyword>
<reference evidence="4" key="1">
    <citation type="journal article" date="2022" name="Int. J. Syst. Evol. Microbiol.">
        <title>Anaeromyxobacter oryzae sp. nov., Anaeromyxobacter diazotrophicus sp. nov. and Anaeromyxobacter paludicola sp. nov., isolated from paddy soils.</title>
        <authorList>
            <person name="Itoh H."/>
            <person name="Xu Z."/>
            <person name="Mise K."/>
            <person name="Masuda Y."/>
            <person name="Ushijima N."/>
            <person name="Hayakawa C."/>
            <person name="Shiratori Y."/>
            <person name="Senoo K."/>
        </authorList>
    </citation>
    <scope>NUCLEOTIDE SEQUENCE [LARGE SCALE GENOMIC DNA]</scope>
    <source>
        <strain evidence="4">Red232</strain>
    </source>
</reference>
<feature type="transmembrane region" description="Helical" evidence="1">
    <location>
        <begin position="48"/>
        <end position="70"/>
    </location>
</feature>
<dbReference type="Pfam" id="PF04116">
    <property type="entry name" value="FA_hydroxylase"/>
    <property type="match status" value="1"/>
</dbReference>
<sequence length="230" mass="26425">MTEASRAELRDELLSRIPRWYTPWLHLAFPAIVGLAIAVFALSRIGDLRAWQLALVPLFLVFGNAVEWHAHRGLLHRRTRFIEVLYVRHTPQHHAVYVADDMAIRSARELKLILLPAYGVLAILALTSPITIALVRLGQPNLGALWVASVVGYVLGYEWLHLAYHLPEHSVIGRLRLVRKLRRHHQLHHAPHLMQRWNFNVTVPLWDVVRGTVYRPHPVAPIPRAVRRSP</sequence>
<feature type="domain" description="Fatty acid hydroxylase" evidence="2">
    <location>
        <begin position="57"/>
        <end position="212"/>
    </location>
</feature>
<gene>
    <name evidence="3" type="ORF">AMOR_49700</name>
</gene>
<organism evidence="3 4">
    <name type="scientific">Anaeromyxobacter oryzae</name>
    <dbReference type="NCBI Taxonomy" id="2918170"/>
    <lineage>
        <taxon>Bacteria</taxon>
        <taxon>Pseudomonadati</taxon>
        <taxon>Myxococcota</taxon>
        <taxon>Myxococcia</taxon>
        <taxon>Myxococcales</taxon>
        <taxon>Cystobacterineae</taxon>
        <taxon>Anaeromyxobacteraceae</taxon>
        <taxon>Anaeromyxobacter</taxon>
    </lineage>
</organism>
<dbReference type="Proteomes" id="UP001162891">
    <property type="component" value="Chromosome"/>
</dbReference>
<dbReference type="EMBL" id="AP025591">
    <property type="protein sequence ID" value="BDG05974.1"/>
    <property type="molecule type" value="Genomic_DNA"/>
</dbReference>
<keyword evidence="1" id="KW-0812">Transmembrane</keyword>
<proteinExistence type="predicted"/>
<name>A0ABM7X2F8_9BACT</name>
<keyword evidence="1" id="KW-0472">Membrane</keyword>
<evidence type="ECO:0000313" key="3">
    <source>
        <dbReference type="EMBL" id="BDG05974.1"/>
    </source>
</evidence>
<feature type="transmembrane region" description="Helical" evidence="1">
    <location>
        <begin position="21"/>
        <end position="42"/>
    </location>
</feature>